<evidence type="ECO:0000256" key="6">
    <source>
        <dbReference type="PROSITE-ProRule" id="PRU00433"/>
    </source>
</evidence>
<dbReference type="PRINTS" id="PR00604">
    <property type="entry name" value="CYTCHRMECIAB"/>
</dbReference>
<gene>
    <name evidence="9" type="ORF">HND93_29685</name>
</gene>
<keyword evidence="2 6" id="KW-0349">Heme</keyword>
<keyword evidence="7" id="KW-0732">Signal</keyword>
<dbReference type="EMBL" id="JABFDB010000032">
    <property type="protein sequence ID" value="NYZ23894.1"/>
    <property type="molecule type" value="Genomic_DNA"/>
</dbReference>
<evidence type="ECO:0000259" key="8">
    <source>
        <dbReference type="PROSITE" id="PS51007"/>
    </source>
</evidence>
<keyword evidence="10" id="KW-1185">Reference proteome</keyword>
<dbReference type="InterPro" id="IPR009056">
    <property type="entry name" value="Cyt_c-like_dom"/>
</dbReference>
<accession>A0ABX2THR6</accession>
<keyword evidence="3 6" id="KW-0479">Metal-binding</keyword>
<evidence type="ECO:0000256" key="7">
    <source>
        <dbReference type="SAM" id="SignalP"/>
    </source>
</evidence>
<name>A0ABX2THR6_9PROT</name>
<feature type="signal peptide" evidence="7">
    <location>
        <begin position="1"/>
        <end position="22"/>
    </location>
</feature>
<dbReference type="SUPFAM" id="SSF46626">
    <property type="entry name" value="Cytochrome c"/>
    <property type="match status" value="1"/>
</dbReference>
<feature type="chain" id="PRO_5045775675" evidence="7">
    <location>
        <begin position="23"/>
        <end position="133"/>
    </location>
</feature>
<dbReference type="Gene3D" id="1.10.760.10">
    <property type="entry name" value="Cytochrome c-like domain"/>
    <property type="match status" value="1"/>
</dbReference>
<organism evidence="9 10">
    <name type="scientific">Azospirillum oleiclasticum</name>
    <dbReference type="NCBI Taxonomy" id="2735135"/>
    <lineage>
        <taxon>Bacteria</taxon>
        <taxon>Pseudomonadati</taxon>
        <taxon>Pseudomonadota</taxon>
        <taxon>Alphaproteobacteria</taxon>
        <taxon>Rhodospirillales</taxon>
        <taxon>Azospirillaceae</taxon>
        <taxon>Azospirillum</taxon>
    </lineage>
</organism>
<evidence type="ECO:0000256" key="5">
    <source>
        <dbReference type="ARBA" id="ARBA00023004"/>
    </source>
</evidence>
<feature type="domain" description="Cytochrome c" evidence="8">
    <location>
        <begin position="35"/>
        <end position="133"/>
    </location>
</feature>
<evidence type="ECO:0000256" key="1">
    <source>
        <dbReference type="ARBA" id="ARBA00022448"/>
    </source>
</evidence>
<sequence length="133" mass="14740">MPNHARPTLRIAAAALSLLTLAACKSEPELALDPLKVERGRTLYTGCAACHDNRRRETLVGPHLVHVIDRKAGQVSGYDYSDAMRKSRLTWTPENLRRFIEDPQGFLPGTNMAIDGLKPQDAAAITDYLLSRE</sequence>
<protein>
    <submittedName>
        <fullName evidence="9">C-type cytochrome</fullName>
    </submittedName>
</protein>
<dbReference type="PROSITE" id="PS51007">
    <property type="entry name" value="CYTC"/>
    <property type="match status" value="1"/>
</dbReference>
<dbReference type="PANTHER" id="PTHR11961">
    <property type="entry name" value="CYTOCHROME C"/>
    <property type="match status" value="1"/>
</dbReference>
<dbReference type="RefSeq" id="WP_180285668.1">
    <property type="nucleotide sequence ID" value="NZ_JABFDB010000032.1"/>
</dbReference>
<dbReference type="Proteomes" id="UP000584642">
    <property type="component" value="Unassembled WGS sequence"/>
</dbReference>
<keyword evidence="4" id="KW-0249">Electron transport</keyword>
<evidence type="ECO:0000256" key="2">
    <source>
        <dbReference type="ARBA" id="ARBA00022617"/>
    </source>
</evidence>
<evidence type="ECO:0000313" key="10">
    <source>
        <dbReference type="Proteomes" id="UP000584642"/>
    </source>
</evidence>
<evidence type="ECO:0000256" key="4">
    <source>
        <dbReference type="ARBA" id="ARBA00022982"/>
    </source>
</evidence>
<dbReference type="PROSITE" id="PS51257">
    <property type="entry name" value="PROKAR_LIPOPROTEIN"/>
    <property type="match status" value="1"/>
</dbReference>
<comment type="caution">
    <text evidence="9">The sequence shown here is derived from an EMBL/GenBank/DDBJ whole genome shotgun (WGS) entry which is preliminary data.</text>
</comment>
<reference evidence="9 10" key="1">
    <citation type="submission" date="2020-05" db="EMBL/GenBank/DDBJ databases">
        <title>Azospirillum oleiclasticum sp. nov, a nitrogen-fixing and heavy crude oil-emulsifying bacterium isolated from the crude oil of Yumen Oilfield.</title>
        <authorList>
            <person name="Wu D."/>
            <person name="Cai M."/>
            <person name="Zhang X."/>
        </authorList>
    </citation>
    <scope>NUCLEOTIDE SEQUENCE [LARGE SCALE GENOMIC DNA]</scope>
    <source>
        <strain evidence="9 10">ROY-1-1-2</strain>
    </source>
</reference>
<evidence type="ECO:0000313" key="9">
    <source>
        <dbReference type="EMBL" id="NYZ23894.1"/>
    </source>
</evidence>
<dbReference type="InterPro" id="IPR036909">
    <property type="entry name" value="Cyt_c-like_dom_sf"/>
</dbReference>
<evidence type="ECO:0000256" key="3">
    <source>
        <dbReference type="ARBA" id="ARBA00022723"/>
    </source>
</evidence>
<dbReference type="Pfam" id="PF00034">
    <property type="entry name" value="Cytochrom_C"/>
    <property type="match status" value="1"/>
</dbReference>
<keyword evidence="1" id="KW-0813">Transport</keyword>
<proteinExistence type="predicted"/>
<dbReference type="InterPro" id="IPR002327">
    <property type="entry name" value="Cyt_c_1A/1B"/>
</dbReference>
<keyword evidence="5 6" id="KW-0408">Iron</keyword>